<keyword evidence="1" id="KW-0732">Signal</keyword>
<gene>
    <name evidence="2" type="ORF">ACFOGP_06875</name>
</gene>
<comment type="caution">
    <text evidence="2">The sequence shown here is derived from an EMBL/GenBank/DDBJ whole genome shotgun (WGS) entry which is preliminary data.</text>
</comment>
<organism evidence="2 3">
    <name type="scientific">Psychromarinibacter halotolerans</name>
    <dbReference type="NCBI Taxonomy" id="1775175"/>
    <lineage>
        <taxon>Bacteria</taxon>
        <taxon>Pseudomonadati</taxon>
        <taxon>Pseudomonadota</taxon>
        <taxon>Alphaproteobacteria</taxon>
        <taxon>Rhodobacterales</taxon>
        <taxon>Paracoccaceae</taxon>
        <taxon>Psychromarinibacter</taxon>
    </lineage>
</organism>
<accession>A0ABV7GLG2</accession>
<reference evidence="3" key="1">
    <citation type="journal article" date="2019" name="Int. J. Syst. Evol. Microbiol.">
        <title>The Global Catalogue of Microorganisms (GCM) 10K type strain sequencing project: providing services to taxonomists for standard genome sequencing and annotation.</title>
        <authorList>
            <consortium name="The Broad Institute Genomics Platform"/>
            <consortium name="The Broad Institute Genome Sequencing Center for Infectious Disease"/>
            <person name="Wu L."/>
            <person name="Ma J."/>
        </authorList>
    </citation>
    <scope>NUCLEOTIDE SEQUENCE [LARGE SCALE GENOMIC DNA]</scope>
    <source>
        <strain evidence="3">KCTC 52366</strain>
    </source>
</reference>
<evidence type="ECO:0000256" key="1">
    <source>
        <dbReference type="SAM" id="SignalP"/>
    </source>
</evidence>
<feature type="chain" id="PRO_5046988358" evidence="1">
    <location>
        <begin position="33"/>
        <end position="94"/>
    </location>
</feature>
<evidence type="ECO:0000313" key="2">
    <source>
        <dbReference type="EMBL" id="MFC3142424.1"/>
    </source>
</evidence>
<sequence>MKKAIIATLMSLPLYGALAAAPVLTTATPAVAAPSAQLVALVERKLRAYNLSAPVDRMTTDSVTALYAILLSGDRYLKKRLRLKTAIANATYYR</sequence>
<name>A0ABV7GLG2_9RHOB</name>
<dbReference type="EMBL" id="JBHRTB010000010">
    <property type="protein sequence ID" value="MFC3142424.1"/>
    <property type="molecule type" value="Genomic_DNA"/>
</dbReference>
<feature type="signal peptide" evidence="1">
    <location>
        <begin position="1"/>
        <end position="32"/>
    </location>
</feature>
<dbReference type="RefSeq" id="WP_275633931.1">
    <property type="nucleotide sequence ID" value="NZ_JARGYD010000007.1"/>
</dbReference>
<dbReference type="Proteomes" id="UP001595632">
    <property type="component" value="Unassembled WGS sequence"/>
</dbReference>
<proteinExistence type="predicted"/>
<keyword evidence="3" id="KW-1185">Reference proteome</keyword>
<evidence type="ECO:0000313" key="3">
    <source>
        <dbReference type="Proteomes" id="UP001595632"/>
    </source>
</evidence>
<protein>
    <submittedName>
        <fullName evidence="2">Uncharacterized protein</fullName>
    </submittedName>
</protein>